<evidence type="ECO:0000313" key="7">
    <source>
        <dbReference type="Proteomes" id="UP000284514"/>
    </source>
</evidence>
<dbReference type="InterPro" id="IPR041371">
    <property type="entry name" value="GH92_N"/>
</dbReference>
<comment type="subunit">
    <text evidence="2">Monomer.</text>
</comment>
<keyword evidence="6" id="KW-0378">Hydrolase</keyword>
<dbReference type="SUPFAM" id="SSF48208">
    <property type="entry name" value="Six-hairpin glycosidases"/>
    <property type="match status" value="1"/>
</dbReference>
<dbReference type="Gene3D" id="1.20.1050.60">
    <property type="entry name" value="alpha-1,2-mannosidase"/>
    <property type="match status" value="1"/>
</dbReference>
<gene>
    <name evidence="6" type="ORF">DW831_03960</name>
</gene>
<comment type="cofactor">
    <cofactor evidence="1">
        <name>Ca(2+)</name>
        <dbReference type="ChEBI" id="CHEBI:29108"/>
    </cofactor>
</comment>
<keyword evidence="3" id="KW-0106">Calcium</keyword>
<evidence type="ECO:0000256" key="3">
    <source>
        <dbReference type="ARBA" id="ARBA00022837"/>
    </source>
</evidence>
<dbReference type="InterPro" id="IPR012939">
    <property type="entry name" value="Glyco_hydro_92"/>
</dbReference>
<dbReference type="RefSeq" id="WP_117990685.1">
    <property type="nucleotide sequence ID" value="NZ_JAQNRQ010000091.1"/>
</dbReference>
<feature type="domain" description="Glycosyl hydrolase family 92" evidence="4">
    <location>
        <begin position="270"/>
        <end position="757"/>
    </location>
</feature>
<evidence type="ECO:0000259" key="4">
    <source>
        <dbReference type="Pfam" id="PF07971"/>
    </source>
</evidence>
<dbReference type="InterPro" id="IPR050883">
    <property type="entry name" value="PNGase"/>
</dbReference>
<evidence type="ECO:0000256" key="2">
    <source>
        <dbReference type="ARBA" id="ARBA00011245"/>
    </source>
</evidence>
<organism evidence="6 7">
    <name type="scientific">Bacteroides uniformis</name>
    <dbReference type="NCBI Taxonomy" id="820"/>
    <lineage>
        <taxon>Bacteria</taxon>
        <taxon>Pseudomonadati</taxon>
        <taxon>Bacteroidota</taxon>
        <taxon>Bacteroidia</taxon>
        <taxon>Bacteroidales</taxon>
        <taxon>Bacteroidaceae</taxon>
        <taxon>Bacteroides</taxon>
    </lineage>
</organism>
<dbReference type="Gene3D" id="1.20.1610.10">
    <property type="entry name" value="alpha-1,2-mannosidases domains"/>
    <property type="match status" value="1"/>
</dbReference>
<evidence type="ECO:0000313" key="6">
    <source>
        <dbReference type="EMBL" id="RHC75486.1"/>
    </source>
</evidence>
<dbReference type="GO" id="GO:0006516">
    <property type="term" value="P:glycoprotein catabolic process"/>
    <property type="evidence" value="ECO:0007669"/>
    <property type="project" value="TreeGrafter"/>
</dbReference>
<dbReference type="InterPro" id="IPR014718">
    <property type="entry name" value="GH-type_carb-bd"/>
</dbReference>
<name>A0A414BKG8_BACUN</name>
<dbReference type="GO" id="GO:0030246">
    <property type="term" value="F:carbohydrate binding"/>
    <property type="evidence" value="ECO:0007669"/>
    <property type="project" value="InterPro"/>
</dbReference>
<evidence type="ECO:0000259" key="5">
    <source>
        <dbReference type="Pfam" id="PF17678"/>
    </source>
</evidence>
<dbReference type="PANTHER" id="PTHR12143">
    <property type="entry name" value="PEPTIDE N-GLYCANASE PNGASE -RELATED"/>
    <property type="match status" value="1"/>
</dbReference>
<dbReference type="FunFam" id="3.30.2080.10:FF:000001">
    <property type="entry name" value="Alpha-1,2-mannosidase subfamily"/>
    <property type="match status" value="1"/>
</dbReference>
<evidence type="ECO:0000256" key="1">
    <source>
        <dbReference type="ARBA" id="ARBA00001913"/>
    </source>
</evidence>
<dbReference type="GO" id="GO:0005975">
    <property type="term" value="P:carbohydrate metabolic process"/>
    <property type="evidence" value="ECO:0007669"/>
    <property type="project" value="InterPro"/>
</dbReference>
<comment type="caution">
    <text evidence="6">The sequence shown here is derived from an EMBL/GenBank/DDBJ whole genome shotgun (WGS) entry which is preliminary data.</text>
</comment>
<reference evidence="6 7" key="1">
    <citation type="submission" date="2018-08" db="EMBL/GenBank/DDBJ databases">
        <title>A genome reference for cultivated species of the human gut microbiota.</title>
        <authorList>
            <person name="Zou Y."/>
            <person name="Xue W."/>
            <person name="Luo G."/>
        </authorList>
    </citation>
    <scope>NUCLEOTIDE SEQUENCE [LARGE SCALE GENOMIC DNA]</scope>
    <source>
        <strain evidence="6 7">AM34-25</strain>
    </source>
</reference>
<dbReference type="EMBL" id="QSIF01000004">
    <property type="protein sequence ID" value="RHC75486.1"/>
    <property type="molecule type" value="Genomic_DNA"/>
</dbReference>
<dbReference type="GO" id="GO:0000224">
    <property type="term" value="F:peptide-N4-(N-acetyl-beta-glucosaminyl)asparagine amidase activity"/>
    <property type="evidence" value="ECO:0007669"/>
    <property type="project" value="TreeGrafter"/>
</dbReference>
<dbReference type="InterPro" id="IPR008928">
    <property type="entry name" value="6-hairpin_glycosidase_sf"/>
</dbReference>
<dbReference type="Proteomes" id="UP000284514">
    <property type="component" value="Unassembled WGS sequence"/>
</dbReference>
<dbReference type="NCBIfam" id="TIGR01180">
    <property type="entry name" value="aman2_put"/>
    <property type="match status" value="1"/>
</dbReference>
<dbReference type="GO" id="GO:0005829">
    <property type="term" value="C:cytosol"/>
    <property type="evidence" value="ECO:0007669"/>
    <property type="project" value="TreeGrafter"/>
</dbReference>
<dbReference type="Pfam" id="PF07971">
    <property type="entry name" value="Glyco_hydro_92"/>
    <property type="match status" value="1"/>
</dbReference>
<dbReference type="Gene3D" id="2.70.98.10">
    <property type="match status" value="1"/>
</dbReference>
<sequence length="771" mass="88577">MQYLRLSILSYLLFFSYLYGLAGEKDYVQYVNPLIGTQGDGHCFPGAVRPLGMVQPSPETTTDHYPGYEGDHISGYQYSDPYIWGITQTHLNGVGCPTLSDILLLPFCGDFKNKELRSDFRSEYRKDTEQAYPGYYSVELTTHKVKIELTALKHVAYHRYTYRQGEEAHLLIDLQYGVSWNVGNIKDNVLEANQKFLDNYTLCGHRKAREWTQRKLFYVITWNKPISRIVEMKSPGGADEKAPRYVLCFDMQGDDMLEVCVALSTVSVENAQDNLNREFRGWGSFEQECSNARREWNDLFRLIEIEGTDEQMCNFYTAFYRLYTQPNNIADCNGEYRAENDSVYVSPDGKYYSTLSVWDTYRAANPLYTILTPSLSEELQTSMMLSYSKKETYADRPSEANPYLPRWGLWGREVHTMIANHAVPVVADAWLKGIRTPYFTDNEIFNALWTTVTKMHHGNHIDLINRYGYIPYDDKMTAVDNGRETVSKLLEGIYDDYCVAQMAKSLNKWKEYVFLMNRAGYYRNVYDAGSGFMRGKNKKGEFKKDVDVDEIVGEWISESDFTEANAYHYRFHVQHDIPGLVELNGGSEKVANRLDSMFFAKTNPIVKGKSWQITGCLGQYWHGNEPCHHLPYLYKYTDKGDKTDLLIRYLASNFYKNQENGLPGSDDCGQMSAWYMLSNLGFYPVNPCGGEYVLGAPQLERATLHLPGGKKLTIIADNLSEDNYVVDKVFLNGKFLKRIFVTHTELMEGGVLSFKMKKGKVKISNSLFKVQ</sequence>
<dbReference type="PANTHER" id="PTHR12143:SF39">
    <property type="entry name" value="SECRETED PROTEIN"/>
    <property type="match status" value="1"/>
</dbReference>
<feature type="domain" description="Glycosyl hydrolase family 92 N-terminal" evidence="5">
    <location>
        <begin position="30"/>
        <end position="264"/>
    </location>
</feature>
<dbReference type="Pfam" id="PF17678">
    <property type="entry name" value="Glyco_hydro_92N"/>
    <property type="match status" value="1"/>
</dbReference>
<protein>
    <submittedName>
        <fullName evidence="6">Glycoside hydrolase family 92 protein</fullName>
    </submittedName>
</protein>
<accession>A0A414BKG8</accession>
<dbReference type="AlphaFoldDB" id="A0A414BKG8"/>
<dbReference type="Gene3D" id="3.30.2080.10">
    <property type="entry name" value="GH92 mannosidase domain"/>
    <property type="match status" value="1"/>
</dbReference>
<dbReference type="InterPro" id="IPR005887">
    <property type="entry name" value="GH92_a_mannosidase_put"/>
</dbReference>
<proteinExistence type="predicted"/>